<reference evidence="1 2" key="1">
    <citation type="journal article" date="2001" name="Nature">
        <title>Initial sequencing and analysis of the human genome.</title>
        <authorList>
            <consortium name="International Human Genome Sequencing Consortium"/>
            <person name="Lander E.S."/>
            <person name="Linton L.M."/>
            <person name="Birren B."/>
            <person name="Nusbaum C."/>
            <person name="Zody M.C."/>
            <person name="Baldwin J."/>
            <person name="Devon K."/>
            <person name="Dewar K."/>
            <person name="Doyle M."/>
            <person name="FitzHugh W."/>
            <person name="Funke R."/>
            <person name="Gage D."/>
            <person name="Harris K."/>
            <person name="Heaford A."/>
            <person name="Howland J."/>
            <person name="Kann L."/>
            <person name="Lehoczky J."/>
            <person name="LeVine R."/>
            <person name="McEwan P."/>
            <person name="McKernan K."/>
            <person name="Meldrim J."/>
            <person name="Mesirov J.P."/>
            <person name="Miranda C."/>
            <person name="Morris W."/>
            <person name="Naylor J."/>
            <person name="Raymond C."/>
            <person name="Rosetti M."/>
            <person name="Santos R."/>
            <person name="Sheridan A."/>
            <person name="Sougnez C."/>
            <person name="Stange-Thomann N."/>
            <person name="Stojanovic N."/>
            <person name="Subramanian A."/>
            <person name="Wyman D."/>
            <person name="Rogers J."/>
            <person name="Sulston J."/>
            <person name="Ainscough R."/>
            <person name="Beck S."/>
            <person name="Bentley D."/>
            <person name="Burton J."/>
            <person name="Clee C."/>
            <person name="Carter N."/>
            <person name="Coulson A."/>
            <person name="Deadman R."/>
            <person name="Deloukas P."/>
            <person name="Dunham A."/>
            <person name="Dunham I."/>
            <person name="Durbin R."/>
            <person name="French L."/>
            <person name="Grafham D."/>
            <person name="Gregory S."/>
            <person name="Hubbard T."/>
            <person name="Humphray S."/>
            <person name="Hunt A."/>
            <person name="Jones M."/>
            <person name="Lloyd C."/>
            <person name="McMurray A."/>
            <person name="Matthews L."/>
            <person name="Mercer S."/>
            <person name="Milne S."/>
            <person name="Mullikin J.C."/>
            <person name="Mungall A."/>
            <person name="Plumb R."/>
            <person name="Ross M."/>
            <person name="Shownkeen R."/>
            <person name="Sims S."/>
            <person name="Waterston R.H."/>
            <person name="Wilson R.K."/>
            <person name="Hillier L.W."/>
            <person name="McPherson J.D."/>
            <person name="Marra M.A."/>
            <person name="Mardis E.R."/>
            <person name="Fulton L.A."/>
            <person name="Chinwalla A.T."/>
            <person name="Pepin K.H."/>
            <person name="Gish W.R."/>
            <person name="Chissoe S.L."/>
            <person name="Wendl M.C."/>
            <person name="Delehaunty K.D."/>
            <person name="Miner T.L."/>
            <person name="Delehaunty A."/>
            <person name="Kramer J.B."/>
            <person name="Cook L.L."/>
            <person name="Fulton R.S."/>
            <person name="Johnson D.L."/>
            <person name="Minx P.J."/>
            <person name="Clifton S.W."/>
            <person name="Hawkins T."/>
            <person name="Branscomb E."/>
            <person name="Predki P."/>
            <person name="Richardson P."/>
            <person name="Wenning S."/>
            <person name="Slezak T."/>
            <person name="Doggett N."/>
            <person name="Cheng J.F."/>
            <person name="Olsen A."/>
            <person name="Lucas S."/>
            <person name="Elkin C."/>
            <person name="Uberbacher E."/>
            <person name="Frazier M."/>
            <person name="Gibbs R.A."/>
            <person name="Muzny D.M."/>
            <person name="Scherer S.E."/>
            <person name="Bouck J.B."/>
            <person name="Sodergren E.J."/>
            <person name="Worley K.C."/>
            <person name="Rives C.M."/>
            <person name="Gorrell J.H."/>
            <person name="Metzker M.L."/>
            <person name="Naylor S.L."/>
            <person name="Kucherlapati R.S."/>
            <person name="Nelson D.L."/>
            <person name="Weinstock G.M."/>
            <person name="Sakaki Y."/>
            <person name="Fujiyama A."/>
            <person name="Hattori M."/>
            <person name="Yada T."/>
            <person name="Toyoda A."/>
            <person name="Itoh T."/>
            <person name="Kawagoe C."/>
            <person name="Watanabe H."/>
            <person name="Totoki Y."/>
            <person name="Taylor T."/>
            <person name="Weissenbach J."/>
            <person name="Heilig R."/>
            <person name="Saurin W."/>
            <person name="Artiguenave F."/>
            <person name="Brottier P."/>
            <person name="Bruls T."/>
            <person name="Pelletier E."/>
            <person name="Robert C."/>
            <person name="Wincker P."/>
            <person name="Smith D.R."/>
            <person name="Doucette-Stamm L."/>
            <person name="Rubenfield M."/>
            <person name="Weinstock K."/>
            <person name="Lee H.M."/>
            <person name="Dubois J."/>
            <person name="Rosenthal A."/>
            <person name="Platzer M."/>
            <person name="Nyakatura G."/>
            <person name="Taudien S."/>
            <person name="Rump A."/>
            <person name="Yang H."/>
            <person name="Yu J."/>
            <person name="Wang J."/>
            <person name="Huang G."/>
            <person name="Gu J."/>
            <person name="Hood L."/>
            <person name="Rowen L."/>
            <person name="Madan A."/>
            <person name="Qin S."/>
            <person name="Davis R.W."/>
            <person name="Federspiel N.A."/>
            <person name="Abola A.P."/>
            <person name="Proctor M.J."/>
            <person name="Myers R.M."/>
            <person name="Schmutz J."/>
            <person name="Dickson M."/>
            <person name="Grimwood J."/>
            <person name="Cox D.R."/>
            <person name="Olson M.V."/>
            <person name="Kaul R."/>
            <person name="Raymond C."/>
            <person name="Shimizu N."/>
            <person name="Kawasaki K."/>
            <person name="Minoshima S."/>
            <person name="Evans G.A."/>
            <person name="Athanasiou M."/>
            <person name="Schultz R."/>
            <person name="Roe B.A."/>
            <person name="Chen F."/>
            <person name="Pan H."/>
            <person name="Ramser J."/>
            <person name="Lehrach H."/>
            <person name="Reinhardt R."/>
            <person name="McCombie W.R."/>
            <person name="de la Bastide M."/>
            <person name="Dedhia N."/>
            <person name="Blocker H."/>
            <person name="Hornischer K."/>
            <person name="Nordsiek G."/>
            <person name="Agarwala R."/>
            <person name="Aravind L."/>
            <person name="Bailey J.A."/>
            <person name="Bateman A."/>
            <person name="Batzoglou S."/>
            <person name="Birney E."/>
            <person name="Bork P."/>
            <person name="Brown D.G."/>
            <person name="Burge C.B."/>
            <person name="Cerutti L."/>
            <person name="Chen H.C."/>
            <person name="Church D."/>
            <person name="Clamp M."/>
            <person name="Copley R.R."/>
            <person name="Doerks T."/>
            <person name="Eddy S.R."/>
            <person name="Eichler E.E."/>
            <person name="Furey T.S."/>
            <person name="Galagan J."/>
            <person name="Gilbert J.G."/>
            <person name="Harmon C."/>
            <person name="Hayashizaki Y."/>
            <person name="Haussler D."/>
            <person name="Hermjakob H."/>
            <person name="Hokamp K."/>
            <person name="Jang W."/>
            <person name="Johnson L.S."/>
            <person name="Jones T.A."/>
            <person name="Kasif S."/>
            <person name="Kaspryzk A."/>
            <person name="Kennedy S."/>
            <person name="Kent W.J."/>
            <person name="Kitts P."/>
            <person name="Koonin E.V."/>
            <person name="Korf I."/>
            <person name="Kulp D."/>
            <person name="Lancet D."/>
            <person name="Lowe T.M."/>
            <person name="McLysaght A."/>
            <person name="Mikkelsen T."/>
            <person name="Moran J.V."/>
            <person name="Mulder N."/>
            <person name="Pollara V.J."/>
            <person name="Ponting C.P."/>
            <person name="Schuler G."/>
            <person name="Schultz J."/>
            <person name="Slater G."/>
            <person name="Smit A.F."/>
            <person name="Stupka E."/>
            <person name="Szustakowski J."/>
            <person name="Thierry-Mieg D."/>
            <person name="Thierry-Mieg J."/>
            <person name="Wagner L."/>
            <person name="Wallis J."/>
            <person name="Wheeler R."/>
            <person name="Williams A."/>
            <person name="Wolf Y.I."/>
            <person name="Wolfe K.H."/>
            <person name="Yang S.P."/>
            <person name="Yeh R.F."/>
            <person name="Collins F."/>
            <person name="Guyer M.S."/>
            <person name="Peterson J."/>
            <person name="Felsenfeld A."/>
            <person name="Wetterstrand K.A."/>
            <person name="Patrinos A."/>
            <person name="Morgan M.J."/>
            <person name="de Jong P."/>
            <person name="Catanese J.J."/>
            <person name="Osoegawa K."/>
            <person name="Shizuya H."/>
            <person name="Choi S."/>
            <person name="Chen Y.J."/>
        </authorList>
    </citation>
    <scope>NUCLEOTIDE SEQUENCE [LARGE SCALE GENOMIC DNA]</scope>
</reference>
<reference evidence="1 2" key="2">
    <citation type="journal article" date="2003" name="Nature">
        <title>The DNA sequence and analysis of human chromosome 6.</title>
        <authorList>
            <person name="Mungall A.J."/>
            <person name="Palmer S.A."/>
            <person name="Sims S.K."/>
            <person name="Edwards C.A."/>
            <person name="Ashurst J.L."/>
            <person name="Wilming L."/>
            <person name="Jones M.C."/>
            <person name="Horton R."/>
            <person name="Hunt S.E."/>
            <person name="Scott C.E."/>
            <person name="Gilbert J.G."/>
            <person name="Clamp M.E."/>
            <person name="Bethel G."/>
            <person name="Milne S."/>
            <person name="Ainscough R."/>
            <person name="Almeida J.P."/>
            <person name="Ambrose K.D."/>
            <person name="Andrews T.D."/>
            <person name="Ashwell R.I."/>
            <person name="Babbage A.K."/>
            <person name="Bagguley C.L."/>
            <person name="Bailey J."/>
            <person name="Banerjee R."/>
            <person name="Barker D.J."/>
            <person name="Barlow K.F."/>
            <person name="Bates K."/>
            <person name="Beare D.M."/>
            <person name="Beasley H."/>
            <person name="Beasley O."/>
            <person name="Bird C.P."/>
            <person name="Blakey S."/>
            <person name="Bray-Allen S."/>
            <person name="Brook J."/>
            <person name="Brown A.J."/>
            <person name="Brown J.Y."/>
            <person name="Burford D.C."/>
            <person name="Burrill W."/>
            <person name="Burton J."/>
            <person name="Carder C."/>
            <person name="Carter N.P."/>
            <person name="Chapman J.C."/>
            <person name="Clark S.Y."/>
            <person name="Clark G."/>
            <person name="Clee C.M."/>
            <person name="Clegg S."/>
            <person name="Cobley V."/>
            <person name="Collier R.E."/>
            <person name="Collins J.E."/>
            <person name="Colman L.K."/>
            <person name="Corby N.R."/>
            <person name="Coville G.J."/>
            <person name="Culley K.M."/>
            <person name="Dhami P."/>
            <person name="Davies J."/>
            <person name="Dunn M."/>
            <person name="Earthrowl M.E."/>
            <person name="Ellington A.E."/>
            <person name="Evans K.A."/>
            <person name="Faulkner L."/>
            <person name="Francis M.D."/>
            <person name="Frankish A."/>
            <person name="Frankland J."/>
            <person name="French L."/>
            <person name="Garner P."/>
            <person name="Garnett J."/>
            <person name="Ghori M.J."/>
            <person name="Gilby L.M."/>
            <person name="Gillson C.J."/>
            <person name="Glithero R.J."/>
            <person name="Grafham D.V."/>
            <person name="Grant M."/>
            <person name="Gribble S."/>
            <person name="Griffiths C."/>
            <person name="Griffiths M."/>
            <person name="Hall R."/>
            <person name="Halls K.S."/>
            <person name="Hammond S."/>
            <person name="Harley J.L."/>
            <person name="Hart E.A."/>
            <person name="Heath P.D."/>
            <person name="Heathcott R."/>
            <person name="Holmes S.J."/>
            <person name="Howden P.J."/>
            <person name="Howe K.L."/>
            <person name="Howell G.R."/>
            <person name="Huckle E."/>
            <person name="Humphray S.J."/>
            <person name="Humphries M.D."/>
            <person name="Hunt A.R."/>
            <person name="Johnson C.M."/>
            <person name="Joy A.A."/>
            <person name="Kay M."/>
            <person name="Keenan S.J."/>
            <person name="Kimberley A.M."/>
            <person name="King A."/>
            <person name="Laird G.K."/>
            <person name="Langford C."/>
            <person name="Lawlor S."/>
            <person name="Leongamornlert D.A."/>
            <person name="Leversha M."/>
            <person name="Lloyd C.R."/>
            <person name="Lloyd D.M."/>
            <person name="Loveland J.E."/>
            <person name="Lovell J."/>
            <person name="Martin S."/>
            <person name="Mashreghi-Mohammadi M."/>
            <person name="Maslen G.L."/>
            <person name="Matthews L."/>
            <person name="McCann O.T."/>
            <person name="McLaren S.J."/>
            <person name="McLay K."/>
            <person name="McMurray A."/>
            <person name="Moore M.J."/>
            <person name="Mullikin J.C."/>
            <person name="Niblett D."/>
            <person name="Nickerson T."/>
            <person name="Novik K.L."/>
            <person name="Oliver K."/>
            <person name="Overton-Larty E.K."/>
            <person name="Parker A."/>
            <person name="Patel R."/>
            <person name="Pearce A.V."/>
            <person name="Peck A.I."/>
            <person name="Phillimore B."/>
            <person name="Phillips S."/>
            <person name="Plumb R.W."/>
            <person name="Porter K.M."/>
            <person name="Ramsey Y."/>
            <person name="Ranby S.A."/>
            <person name="Rice C.M."/>
            <person name="Ross M.T."/>
            <person name="Searle S.M."/>
            <person name="Sehra H.K."/>
            <person name="Sheridan E."/>
            <person name="Skuce C.D."/>
            <person name="Smith S."/>
            <person name="Smith M."/>
            <person name="Spraggon L."/>
            <person name="Squares S.L."/>
            <person name="Steward C.A."/>
            <person name="Sycamore N."/>
            <person name="Tamlyn-Hall G."/>
            <person name="Tester J."/>
            <person name="Theaker A.J."/>
            <person name="Thomas D.W."/>
            <person name="Thorpe A."/>
            <person name="Tracey A."/>
            <person name="Tromans A."/>
            <person name="Tubby B."/>
            <person name="Wall M."/>
            <person name="Wallis J.M."/>
            <person name="West A.P."/>
            <person name="White S.S."/>
            <person name="Whitehead S.L."/>
            <person name="Whittaker H."/>
            <person name="Wild A."/>
            <person name="Willey D.J."/>
            <person name="Wilmer T.E."/>
            <person name="Wood J.M."/>
            <person name="Wray P.W."/>
            <person name="Wyatt J.C."/>
            <person name="Young L."/>
            <person name="Younger R.M."/>
            <person name="Bentley D.R."/>
            <person name="Coulson A."/>
            <person name="Durbin R."/>
            <person name="Hubbard T."/>
            <person name="Sulston J.E."/>
            <person name="Dunham I."/>
            <person name="Rogers J."/>
            <person name="Beck S."/>
        </authorList>
    </citation>
    <scope>NUCLEOTIDE SEQUENCE [LARGE SCALE GENOMIC DNA]</scope>
</reference>
<dbReference type="Proteomes" id="UP000005640">
    <property type="component" value="Chromosome 6"/>
</dbReference>
<dbReference type="EMBL" id="AL451064">
    <property type="status" value="NOT_ANNOTATED_CDS"/>
    <property type="molecule type" value="Genomic_DNA"/>
</dbReference>
<keyword evidence="2" id="KW-1185">Reference proteome</keyword>
<gene>
    <name evidence="1" type="primary">SH3BGRL2</name>
</gene>
<evidence type="ECO:0000313" key="2">
    <source>
        <dbReference type="Proteomes" id="UP000005640"/>
    </source>
</evidence>
<dbReference type="OpenTargets" id="ENSG00000198478"/>
<dbReference type="AlphaFoldDB" id="A0ABB0MV83"/>
<reference evidence="1" key="5">
    <citation type="submission" date="2025-09" db="UniProtKB">
        <authorList>
            <consortium name="Ensembl"/>
        </authorList>
    </citation>
    <scope>IDENTIFICATION</scope>
</reference>
<dbReference type="HGNC" id="HGNC:15567">
    <property type="gene designation" value="SH3BGRL2"/>
</dbReference>
<reference evidence="1 2" key="3">
    <citation type="journal article" date="2004" name="Nature">
        <title>Finishing the euchromatic sequence of the human genome.</title>
        <authorList>
            <consortium name="International Human Genome Sequencing Consortium"/>
        </authorList>
    </citation>
    <scope>NUCLEOTIDE SEQUENCE [LARGE SCALE GENOMIC DNA]</scope>
</reference>
<evidence type="ECO:0000313" key="1">
    <source>
        <dbReference type="Ensembl" id="ENSP00000520669.1"/>
    </source>
</evidence>
<dbReference type="Ensembl" id="ENST00000718098.1">
    <property type="protein sequence ID" value="ENSP00000520669.1"/>
    <property type="gene ID" value="ENSG00000198478.10"/>
</dbReference>
<name>A0ABB0MV83_HUMAN</name>
<sequence>MADSGGCGERQIRIAEGELRMKPPFIQHSECSRQCNLIPSSFMTPDR</sequence>
<dbReference type="EMBL" id="AL035700">
    <property type="status" value="NOT_ANNOTATED_CDS"/>
    <property type="molecule type" value="Genomic_DNA"/>
</dbReference>
<protein>
    <submittedName>
        <fullName evidence="1">SH3 domain binding glutamate rich protein like 2</fullName>
    </submittedName>
</protein>
<proteinExistence type="predicted"/>
<dbReference type="GeneTree" id="ENSGT00940000159157"/>
<dbReference type="EMBL" id="AL391840">
    <property type="status" value="NOT_ANNOTATED_CDS"/>
    <property type="molecule type" value="Genomic_DNA"/>
</dbReference>
<accession>A0ABB0MV83</accession>
<dbReference type="Ensembl" id="ENST00000718098.1">
    <property type="protein sequence ID" value="ENSP00000520669.1"/>
    <property type="gene ID" value="ENSG00000198478.9"/>
</dbReference>
<reference evidence="1" key="4">
    <citation type="submission" date="2025-08" db="UniProtKB">
        <authorList>
            <consortium name="Ensembl"/>
        </authorList>
    </citation>
    <scope>IDENTIFICATION</scope>
</reference>
<organism evidence="1 2">
    <name type="scientific">Homo sapiens</name>
    <name type="common">Human</name>
    <dbReference type="NCBI Taxonomy" id="9606"/>
    <lineage>
        <taxon>Eukaryota</taxon>
        <taxon>Metazoa</taxon>
        <taxon>Chordata</taxon>
        <taxon>Craniata</taxon>
        <taxon>Vertebrata</taxon>
        <taxon>Euteleostomi</taxon>
        <taxon>Mammalia</taxon>
        <taxon>Eutheria</taxon>
        <taxon>Euarchontoglires</taxon>
        <taxon>Primates</taxon>
        <taxon>Haplorrhini</taxon>
        <taxon>Catarrhini</taxon>
        <taxon>Hominidae</taxon>
        <taxon>Homo</taxon>
    </lineage>
</organism>